<accession>A0A0R2DSI1</accession>
<evidence type="ECO:0000313" key="2">
    <source>
        <dbReference type="EMBL" id="KRN03053.1"/>
    </source>
</evidence>
<feature type="region of interest" description="Disordered" evidence="1">
    <location>
        <begin position="1"/>
        <end position="21"/>
    </location>
</feature>
<evidence type="ECO:0000313" key="3">
    <source>
        <dbReference type="Proteomes" id="UP000051589"/>
    </source>
</evidence>
<organism evidence="2 3">
    <name type="scientific">Levilactobacillus senmaizukei DSM 21775 = NBRC 103853</name>
    <dbReference type="NCBI Taxonomy" id="1423803"/>
    <lineage>
        <taxon>Bacteria</taxon>
        <taxon>Bacillati</taxon>
        <taxon>Bacillota</taxon>
        <taxon>Bacilli</taxon>
        <taxon>Lactobacillales</taxon>
        <taxon>Lactobacillaceae</taxon>
        <taxon>Levilactobacillus</taxon>
    </lineage>
</organism>
<dbReference type="AlphaFoldDB" id="A0A0R2DSI1"/>
<dbReference type="EMBL" id="AYZH01000002">
    <property type="protein sequence ID" value="KRN03053.1"/>
    <property type="molecule type" value="Genomic_DNA"/>
</dbReference>
<protein>
    <submittedName>
        <fullName evidence="2">Uncharacterized protein</fullName>
    </submittedName>
</protein>
<comment type="caution">
    <text evidence="2">The sequence shown here is derived from an EMBL/GenBank/DDBJ whole genome shotgun (WGS) entry which is preliminary data.</text>
</comment>
<name>A0A0R2DSI1_9LACO</name>
<gene>
    <name evidence="2" type="ORF">FD13_GL000807</name>
</gene>
<keyword evidence="3" id="KW-1185">Reference proteome</keyword>
<dbReference type="Proteomes" id="UP000051589">
    <property type="component" value="Unassembled WGS sequence"/>
</dbReference>
<sequence>MVGRVDRRFERPESPLDPIERDLVPGQLVSDSVLPPELILMGLNEGEGGILLGRAGVPNAAVGGSRGYSVGQLFAATN</sequence>
<reference evidence="2 3" key="1">
    <citation type="journal article" date="2015" name="Genome Announc.">
        <title>Expanding the biotechnology potential of lactobacilli through comparative genomics of 213 strains and associated genera.</title>
        <authorList>
            <person name="Sun Z."/>
            <person name="Harris H.M."/>
            <person name="McCann A."/>
            <person name="Guo C."/>
            <person name="Argimon S."/>
            <person name="Zhang W."/>
            <person name="Yang X."/>
            <person name="Jeffery I.B."/>
            <person name="Cooney J.C."/>
            <person name="Kagawa T.F."/>
            <person name="Liu W."/>
            <person name="Song Y."/>
            <person name="Salvetti E."/>
            <person name="Wrobel A."/>
            <person name="Rasinkangas P."/>
            <person name="Parkhill J."/>
            <person name="Rea M.C."/>
            <person name="O'Sullivan O."/>
            <person name="Ritari J."/>
            <person name="Douillard F.P."/>
            <person name="Paul Ross R."/>
            <person name="Yang R."/>
            <person name="Briner A.E."/>
            <person name="Felis G.E."/>
            <person name="de Vos W.M."/>
            <person name="Barrangou R."/>
            <person name="Klaenhammer T.R."/>
            <person name="Caufield P.W."/>
            <person name="Cui Y."/>
            <person name="Zhang H."/>
            <person name="O'Toole P.W."/>
        </authorList>
    </citation>
    <scope>NUCLEOTIDE SEQUENCE [LARGE SCALE GENOMIC DNA]</scope>
    <source>
        <strain evidence="2 3">DSM 21775</strain>
    </source>
</reference>
<proteinExistence type="predicted"/>
<evidence type="ECO:0000256" key="1">
    <source>
        <dbReference type="SAM" id="MobiDB-lite"/>
    </source>
</evidence>